<reference evidence="2 3" key="1">
    <citation type="submission" date="2020-08" db="EMBL/GenBank/DDBJ databases">
        <title>Draft genome sequence of Parasphingopyxis sp. GrpM-11.</title>
        <authorList>
            <person name="Oh J."/>
            <person name="Roh D.-H."/>
        </authorList>
    </citation>
    <scope>NUCLEOTIDE SEQUENCE [LARGE SCALE GENOMIC DNA]</scope>
    <source>
        <strain evidence="2 3">GrpM-11</strain>
    </source>
</reference>
<dbReference type="Pfam" id="PF13577">
    <property type="entry name" value="SnoaL_4"/>
    <property type="match status" value="1"/>
</dbReference>
<dbReference type="Proteomes" id="UP000564378">
    <property type="component" value="Unassembled WGS sequence"/>
</dbReference>
<dbReference type="EMBL" id="JACJVJ010000001">
    <property type="protein sequence ID" value="MBC2776009.1"/>
    <property type="molecule type" value="Genomic_DNA"/>
</dbReference>
<comment type="caution">
    <text evidence="2">The sequence shown here is derived from an EMBL/GenBank/DDBJ whole genome shotgun (WGS) entry which is preliminary data.</text>
</comment>
<evidence type="ECO:0000313" key="2">
    <source>
        <dbReference type="EMBL" id="MBC2776009.1"/>
    </source>
</evidence>
<keyword evidence="3" id="KW-1185">Reference proteome</keyword>
<feature type="domain" description="SnoaL-like" evidence="1">
    <location>
        <begin position="9"/>
        <end position="134"/>
    </location>
</feature>
<name>A0A842HUW1_9SPHN</name>
<dbReference type="AlphaFoldDB" id="A0A842HUW1"/>
<accession>A0A842HUW1</accession>
<sequence length="167" mass="19852">MADWQITPEDRWEIQDLYARYAWGIDLADTEMALSAFSKEAFFDHLWQGRVHGHEAIRKNLESLWYDRQSWWYGRQHIMNTHLMTPRDDGKIDCKCFFQILQFNVEYRNNFVFGIGTRQDVIIKEDGKWLFEQLHVNAWTDMSEVPWQGELTMKSKTGAPATKETAQ</sequence>
<dbReference type="InterPro" id="IPR037401">
    <property type="entry name" value="SnoaL-like"/>
</dbReference>
<dbReference type="Gene3D" id="3.10.450.50">
    <property type="match status" value="1"/>
</dbReference>
<gene>
    <name evidence="2" type="ORF">H6P80_00085</name>
</gene>
<evidence type="ECO:0000313" key="3">
    <source>
        <dbReference type="Proteomes" id="UP000564378"/>
    </source>
</evidence>
<organism evidence="2 3">
    <name type="scientific">Parasphingopyxis marina</name>
    <dbReference type="NCBI Taxonomy" id="2761622"/>
    <lineage>
        <taxon>Bacteria</taxon>
        <taxon>Pseudomonadati</taxon>
        <taxon>Pseudomonadota</taxon>
        <taxon>Alphaproteobacteria</taxon>
        <taxon>Sphingomonadales</taxon>
        <taxon>Sphingomonadaceae</taxon>
        <taxon>Parasphingopyxis</taxon>
    </lineage>
</organism>
<dbReference type="InterPro" id="IPR032710">
    <property type="entry name" value="NTF2-like_dom_sf"/>
</dbReference>
<dbReference type="SUPFAM" id="SSF54427">
    <property type="entry name" value="NTF2-like"/>
    <property type="match status" value="1"/>
</dbReference>
<protein>
    <submittedName>
        <fullName evidence="2">Nuclear transport factor 2 family protein</fullName>
    </submittedName>
</protein>
<proteinExistence type="predicted"/>
<evidence type="ECO:0000259" key="1">
    <source>
        <dbReference type="Pfam" id="PF13577"/>
    </source>
</evidence>
<dbReference type="RefSeq" id="WP_185799329.1">
    <property type="nucleotide sequence ID" value="NZ_JACJVJ010000001.1"/>
</dbReference>